<name>A0A9P0NXF8_ACAOB</name>
<sequence length="57" mass="6625">MSFKLNSIFVKRQATPIIRYNKKERLLVLNIVSSRISSRHLLETECAMKNPAHLQSL</sequence>
<gene>
    <name evidence="1" type="ORF">ACAOBT_LOCUS4930</name>
</gene>
<protein>
    <submittedName>
        <fullName evidence="1">Uncharacterized protein</fullName>
    </submittedName>
</protein>
<keyword evidence="2" id="KW-1185">Reference proteome</keyword>
<dbReference type="EMBL" id="CAKOFQ010006704">
    <property type="protein sequence ID" value="CAH1962946.1"/>
    <property type="molecule type" value="Genomic_DNA"/>
</dbReference>
<comment type="caution">
    <text evidence="1">The sequence shown here is derived from an EMBL/GenBank/DDBJ whole genome shotgun (WGS) entry which is preliminary data.</text>
</comment>
<reference evidence="1" key="1">
    <citation type="submission" date="2022-03" db="EMBL/GenBank/DDBJ databases">
        <authorList>
            <person name="Sayadi A."/>
        </authorList>
    </citation>
    <scope>NUCLEOTIDE SEQUENCE</scope>
</reference>
<dbReference type="AlphaFoldDB" id="A0A9P0NXF8"/>
<evidence type="ECO:0000313" key="1">
    <source>
        <dbReference type="EMBL" id="CAH1962946.1"/>
    </source>
</evidence>
<evidence type="ECO:0000313" key="2">
    <source>
        <dbReference type="Proteomes" id="UP001152888"/>
    </source>
</evidence>
<dbReference type="Proteomes" id="UP001152888">
    <property type="component" value="Unassembled WGS sequence"/>
</dbReference>
<accession>A0A9P0NXF8</accession>
<organism evidence="1 2">
    <name type="scientific">Acanthoscelides obtectus</name>
    <name type="common">Bean weevil</name>
    <name type="synonym">Bruchus obtectus</name>
    <dbReference type="NCBI Taxonomy" id="200917"/>
    <lineage>
        <taxon>Eukaryota</taxon>
        <taxon>Metazoa</taxon>
        <taxon>Ecdysozoa</taxon>
        <taxon>Arthropoda</taxon>
        <taxon>Hexapoda</taxon>
        <taxon>Insecta</taxon>
        <taxon>Pterygota</taxon>
        <taxon>Neoptera</taxon>
        <taxon>Endopterygota</taxon>
        <taxon>Coleoptera</taxon>
        <taxon>Polyphaga</taxon>
        <taxon>Cucujiformia</taxon>
        <taxon>Chrysomeloidea</taxon>
        <taxon>Chrysomelidae</taxon>
        <taxon>Bruchinae</taxon>
        <taxon>Bruchini</taxon>
        <taxon>Acanthoscelides</taxon>
    </lineage>
</organism>
<proteinExistence type="predicted"/>